<feature type="region of interest" description="Disordered" evidence="1">
    <location>
        <begin position="22"/>
        <end position="41"/>
    </location>
</feature>
<organism evidence="2">
    <name type="scientific">Myoviridae sp. ctCXW4</name>
    <dbReference type="NCBI Taxonomy" id="2827669"/>
    <lineage>
        <taxon>Viruses</taxon>
        <taxon>Duplodnaviria</taxon>
        <taxon>Heunggongvirae</taxon>
        <taxon>Uroviricota</taxon>
        <taxon>Caudoviricetes</taxon>
    </lineage>
</organism>
<protein>
    <submittedName>
        <fullName evidence="2">Uncharacterized protein</fullName>
    </submittedName>
</protein>
<proteinExistence type="predicted"/>
<evidence type="ECO:0000256" key="1">
    <source>
        <dbReference type="SAM" id="MobiDB-lite"/>
    </source>
</evidence>
<evidence type="ECO:0000313" key="2">
    <source>
        <dbReference type="EMBL" id="DAF65244.1"/>
    </source>
</evidence>
<accession>A0A8S5TQ39</accession>
<dbReference type="EMBL" id="BK032876">
    <property type="protein sequence ID" value="DAF65244.1"/>
    <property type="molecule type" value="Genomic_DNA"/>
</dbReference>
<name>A0A8S5TQ39_9CAUD</name>
<sequence>MKRSTETRRCPAEIKANLQKHYGGMAERPVDKKASEEFNRPAYQARNMIRTQGEYLQENPNE</sequence>
<feature type="compositionally biased region" description="Basic and acidic residues" evidence="1">
    <location>
        <begin position="28"/>
        <end position="39"/>
    </location>
</feature>
<reference evidence="2" key="1">
    <citation type="journal article" date="2021" name="Proc. Natl. Acad. Sci. U.S.A.">
        <title>A Catalog of Tens of Thousands of Viruses from Human Metagenomes Reveals Hidden Associations with Chronic Diseases.</title>
        <authorList>
            <person name="Tisza M.J."/>
            <person name="Buck C.B."/>
        </authorList>
    </citation>
    <scope>NUCLEOTIDE SEQUENCE</scope>
    <source>
        <strain evidence="2">CtCXW4</strain>
    </source>
</reference>